<accession>A0A1H0MFL8</accession>
<evidence type="ECO:0000313" key="4">
    <source>
        <dbReference type="Proteomes" id="UP000199088"/>
    </source>
</evidence>
<dbReference type="AlphaFoldDB" id="A0A1H0MFL8"/>
<dbReference type="Gene3D" id="2.60.40.790">
    <property type="match status" value="1"/>
</dbReference>
<organism evidence="3 4">
    <name type="scientific">Klenkia soli</name>
    <dbReference type="NCBI Taxonomy" id="1052260"/>
    <lineage>
        <taxon>Bacteria</taxon>
        <taxon>Bacillati</taxon>
        <taxon>Actinomycetota</taxon>
        <taxon>Actinomycetes</taxon>
        <taxon>Geodermatophilales</taxon>
        <taxon>Geodermatophilaceae</taxon>
        <taxon>Klenkia</taxon>
    </lineage>
</organism>
<sequence length="382" mass="38126">MRTVLVTGPGGAGSSTVAAATALAATEAGLRVRLLTTAAPVVAGLADRVPVEVVTPGGAVEAAWAGHVDRLAELLPVLDLPPASSVVPVPGAGEVALLVALGRVAEAGDVDVVVVDAGPLDRALQLLGLPAAVRWWSAQLAPTRLRVLASVRAVATRGRPGAADAALAAVEAVEALLDLVPADPEVHLVLPPDPRAEPALRRAAAGAGLLGCPLASVTLARVLPAAAGPWARGRAAQQEEVGAALRATGFAVAEVAEAPRSPSDVPALTALGAGVLATSAGPLPVAASRREGTGWVLDVPLPGAGRGEVELTRWVDELVVGVAGVRRSLPLDSLLRRCAVTSASVRDPGTPGTVLAVRFTADPAQWPADLLAAEGARAAGVP</sequence>
<dbReference type="SUPFAM" id="SSF52540">
    <property type="entry name" value="P-loop containing nucleoside triphosphate hydrolases"/>
    <property type="match status" value="1"/>
</dbReference>
<keyword evidence="4" id="KW-1185">Reference proteome</keyword>
<dbReference type="InterPro" id="IPR008978">
    <property type="entry name" value="HSP20-like_chaperone"/>
</dbReference>
<comment type="similarity">
    <text evidence="1">Belongs to the arsA ATPase family.</text>
</comment>
<evidence type="ECO:0000256" key="1">
    <source>
        <dbReference type="ARBA" id="ARBA00011040"/>
    </source>
</evidence>
<proteinExistence type="inferred from homology"/>
<dbReference type="Proteomes" id="UP000199088">
    <property type="component" value="Unassembled WGS sequence"/>
</dbReference>
<dbReference type="InterPro" id="IPR040612">
    <property type="entry name" value="ArsA_HSP20-like"/>
</dbReference>
<name>A0A1H0MFL8_9ACTN</name>
<reference evidence="4" key="1">
    <citation type="submission" date="2016-10" db="EMBL/GenBank/DDBJ databases">
        <authorList>
            <person name="Varghese N."/>
            <person name="Submissions S."/>
        </authorList>
    </citation>
    <scope>NUCLEOTIDE SEQUENCE [LARGE SCALE GENOMIC DNA]</scope>
    <source>
        <strain evidence="4">DSM 45843</strain>
    </source>
</reference>
<protein>
    <submittedName>
        <fullName evidence="3">Arsenite-transporting ATPase</fullName>
    </submittedName>
</protein>
<dbReference type="Pfam" id="PF17886">
    <property type="entry name" value="ArsA_HSP20"/>
    <property type="match status" value="1"/>
</dbReference>
<dbReference type="Gene3D" id="3.40.50.300">
    <property type="entry name" value="P-loop containing nucleotide triphosphate hydrolases"/>
    <property type="match status" value="1"/>
</dbReference>
<evidence type="ECO:0000313" key="3">
    <source>
        <dbReference type="EMBL" id="SDO79228.1"/>
    </source>
</evidence>
<dbReference type="RefSeq" id="WP_091245696.1">
    <property type="nucleotide sequence ID" value="NZ_FNIR01000007.1"/>
</dbReference>
<gene>
    <name evidence="3" type="ORF">SAMN05660199_02620</name>
</gene>
<dbReference type="InterPro" id="IPR027417">
    <property type="entry name" value="P-loop_NTPase"/>
</dbReference>
<dbReference type="STRING" id="1052260.SAMN05660199_02620"/>
<feature type="domain" description="ArsA HSP20-like" evidence="2">
    <location>
        <begin position="293"/>
        <end position="347"/>
    </location>
</feature>
<dbReference type="EMBL" id="FNIR01000007">
    <property type="protein sequence ID" value="SDO79228.1"/>
    <property type="molecule type" value="Genomic_DNA"/>
</dbReference>
<evidence type="ECO:0000259" key="2">
    <source>
        <dbReference type="Pfam" id="PF17886"/>
    </source>
</evidence>